<dbReference type="OrthoDB" id="5501881at2"/>
<name>C1DUQ2_SULAA</name>
<dbReference type="Proteomes" id="UP000001369">
    <property type="component" value="Chromosome"/>
</dbReference>
<dbReference type="RefSeq" id="WP_012675090.1">
    <property type="nucleotide sequence ID" value="NC_012438.1"/>
</dbReference>
<evidence type="ECO:0000256" key="2">
    <source>
        <dbReference type="SAM" id="Coils"/>
    </source>
</evidence>
<dbReference type="Pfam" id="PF03787">
    <property type="entry name" value="RAMPs"/>
    <property type="match status" value="1"/>
</dbReference>
<dbReference type="eggNOG" id="COG1337">
    <property type="taxonomic scope" value="Bacteria"/>
</dbReference>
<dbReference type="KEGG" id="saf:SULAZ_0860"/>
<feature type="coiled-coil region" evidence="2">
    <location>
        <begin position="296"/>
        <end position="323"/>
    </location>
</feature>
<organism evidence="4 5">
    <name type="scientific">Sulfurihydrogenibium azorense (strain DSM 15241 / OCM 825 / Az-Fu1)</name>
    <dbReference type="NCBI Taxonomy" id="204536"/>
    <lineage>
        <taxon>Bacteria</taxon>
        <taxon>Pseudomonadati</taxon>
        <taxon>Aquificota</taxon>
        <taxon>Aquificia</taxon>
        <taxon>Aquificales</taxon>
        <taxon>Hydrogenothermaceae</taxon>
        <taxon>Sulfurihydrogenibium</taxon>
    </lineage>
</organism>
<keyword evidence="5" id="KW-1185">Reference proteome</keyword>
<feature type="domain" description="CRISPR type III-associated protein" evidence="3">
    <location>
        <begin position="108"/>
        <end position="336"/>
    </location>
</feature>
<dbReference type="HOGENOM" id="CLU_057129_1_0_0"/>
<reference evidence="4 5" key="1">
    <citation type="journal article" date="2009" name="J. Bacteriol.">
        <title>Complete and draft genome sequences of six members of the Aquificales.</title>
        <authorList>
            <person name="Reysenbach A.L."/>
            <person name="Hamamura N."/>
            <person name="Podar M."/>
            <person name="Griffiths E."/>
            <person name="Ferreira S."/>
            <person name="Hochstein R."/>
            <person name="Heidelberg J."/>
            <person name="Johnson J."/>
            <person name="Mead D."/>
            <person name="Pohorille A."/>
            <person name="Sarmiento M."/>
            <person name="Schweighofer K."/>
            <person name="Seshadri R."/>
            <person name="Voytek M.A."/>
        </authorList>
    </citation>
    <scope>NUCLEOTIDE SEQUENCE [LARGE SCALE GENOMIC DNA]</scope>
    <source>
        <strain evidence="5">Az-Fu1 / DSM 15241 / OCM 825</strain>
    </source>
</reference>
<dbReference type="InterPro" id="IPR005537">
    <property type="entry name" value="RAMP_III_fam"/>
</dbReference>
<keyword evidence="2" id="KW-0175">Coiled coil</keyword>
<dbReference type="AlphaFoldDB" id="C1DUQ2"/>
<accession>C1DUQ2</accession>
<proteinExistence type="predicted"/>
<sequence>MAKFEAILEINLVKVKVDSLAEYIAYCKYNNRLEKNKGLKILKNIIKDNRPKIDISKIQEISGIYSESQLNNLQDYVKKLPKYSFAIWFTFKLEAPYFSKDDDDFYIIQNPILKETNFKAPMVRGSGWKGALASAFRELFKEDFENNKEKIESFLRIFGAGSESIKAIESYVFDKSKDLNKAKEKLLNFILFDLGLKVDRTLINEIKAKNNKEGLIEILKDKLSAKINDSKLPFEFQTHKGRAIFYPTYFDKLSIEIINPHDRIKRAGTVPIHFEVAPKGTYGIFQLIYIPFDAILKEETELKEESEKDLDNLCKAIEILSKQGIGAKTKYGWGRFTIENKKVCLNGDLNTPQGWERCQA</sequence>
<dbReference type="EMBL" id="CP001229">
    <property type="protein sequence ID" value="ACN99782.1"/>
    <property type="molecule type" value="Genomic_DNA"/>
</dbReference>
<evidence type="ECO:0000313" key="4">
    <source>
        <dbReference type="EMBL" id="ACN99782.1"/>
    </source>
</evidence>
<gene>
    <name evidence="4" type="ordered locus">SULAZ_0860</name>
</gene>
<keyword evidence="1" id="KW-0051">Antiviral defense</keyword>
<evidence type="ECO:0000313" key="5">
    <source>
        <dbReference type="Proteomes" id="UP000001369"/>
    </source>
</evidence>
<evidence type="ECO:0000256" key="1">
    <source>
        <dbReference type="ARBA" id="ARBA00023118"/>
    </source>
</evidence>
<dbReference type="GO" id="GO:0051607">
    <property type="term" value="P:defense response to virus"/>
    <property type="evidence" value="ECO:0007669"/>
    <property type="project" value="UniProtKB-KW"/>
</dbReference>
<dbReference type="STRING" id="204536.SULAZ_0860"/>
<protein>
    <submittedName>
        <fullName evidence="4">Crispr-associated ramp protein</fullName>
    </submittedName>
</protein>
<evidence type="ECO:0000259" key="3">
    <source>
        <dbReference type="Pfam" id="PF03787"/>
    </source>
</evidence>